<name>A0AAN9ARH8_9CAEN</name>
<evidence type="ECO:0008006" key="3">
    <source>
        <dbReference type="Google" id="ProtNLM"/>
    </source>
</evidence>
<protein>
    <recommendedName>
        <fullName evidence="3">Retrotransposon gag domain-containing protein</fullName>
    </recommendedName>
</protein>
<dbReference type="AlphaFoldDB" id="A0AAN9ARH8"/>
<accession>A0AAN9ARH8</accession>
<dbReference type="PANTHER" id="PTHR33198:SF20">
    <property type="entry name" value="RETROTRANSPOSON GAG DOMAIN-CONTAINING PROTEIN"/>
    <property type="match status" value="1"/>
</dbReference>
<dbReference type="EMBL" id="JBAMIC010000022">
    <property type="protein sequence ID" value="KAK7091555.1"/>
    <property type="molecule type" value="Genomic_DNA"/>
</dbReference>
<reference evidence="1 2" key="1">
    <citation type="submission" date="2024-02" db="EMBL/GenBank/DDBJ databases">
        <title>Chromosome-scale genome assembly of the rough periwinkle Littorina saxatilis.</title>
        <authorList>
            <person name="De Jode A."/>
            <person name="Faria R."/>
            <person name="Formenti G."/>
            <person name="Sims Y."/>
            <person name="Smith T.P."/>
            <person name="Tracey A."/>
            <person name="Wood J.M.D."/>
            <person name="Zagrodzka Z.B."/>
            <person name="Johannesson K."/>
            <person name="Butlin R.K."/>
            <person name="Leder E.H."/>
        </authorList>
    </citation>
    <scope>NUCLEOTIDE SEQUENCE [LARGE SCALE GENOMIC DNA]</scope>
    <source>
        <strain evidence="1">Snail1</strain>
        <tissue evidence="1">Muscle</tissue>
    </source>
</reference>
<sequence length="307" mass="35434">MAAALPSFEKFNVFSDEQSASVRWRRWVARFENLLCALDITKDARKKALLLHFCGDEVYNIVESFSEEKKGAGATRQVEGRAVPNEYVTLRDSLTEYFTPKKNTAYEVLRFRKSTQLEGESIDTFHTRLRALASTCEFHNNDQEILTQILQGCHSQRLRRRALRDNFDLDHLLAEARDLELSETRAVEIEGSVNALSINKQRRYSQSVDRITFAVHNHTHSPTRMVTRISNARITRLQAARHASTVVDSSHIKQDVQRKGRHANSAQKSDILHVSAKAKKSDTWWWRIPQFPEKLDVRRQATSQFLL</sequence>
<gene>
    <name evidence="1" type="ORF">V1264_009220</name>
</gene>
<keyword evidence="2" id="KW-1185">Reference proteome</keyword>
<dbReference type="Proteomes" id="UP001374579">
    <property type="component" value="Unassembled WGS sequence"/>
</dbReference>
<proteinExistence type="predicted"/>
<dbReference type="PANTHER" id="PTHR33198">
    <property type="entry name" value="ANK_REP_REGION DOMAIN-CONTAINING PROTEIN-RELATED"/>
    <property type="match status" value="1"/>
</dbReference>
<evidence type="ECO:0000313" key="2">
    <source>
        <dbReference type="Proteomes" id="UP001374579"/>
    </source>
</evidence>
<organism evidence="1 2">
    <name type="scientific">Littorina saxatilis</name>
    <dbReference type="NCBI Taxonomy" id="31220"/>
    <lineage>
        <taxon>Eukaryota</taxon>
        <taxon>Metazoa</taxon>
        <taxon>Spiralia</taxon>
        <taxon>Lophotrochozoa</taxon>
        <taxon>Mollusca</taxon>
        <taxon>Gastropoda</taxon>
        <taxon>Caenogastropoda</taxon>
        <taxon>Littorinimorpha</taxon>
        <taxon>Littorinoidea</taxon>
        <taxon>Littorinidae</taxon>
        <taxon>Littorina</taxon>
    </lineage>
</organism>
<comment type="caution">
    <text evidence="1">The sequence shown here is derived from an EMBL/GenBank/DDBJ whole genome shotgun (WGS) entry which is preliminary data.</text>
</comment>
<evidence type="ECO:0000313" key="1">
    <source>
        <dbReference type="EMBL" id="KAK7091555.1"/>
    </source>
</evidence>